<evidence type="ECO:0000256" key="5">
    <source>
        <dbReference type="ARBA" id="ARBA00023002"/>
    </source>
</evidence>
<keyword evidence="8" id="KW-1185">Reference proteome</keyword>
<dbReference type="GO" id="GO:0050660">
    <property type="term" value="F:flavin adenine dinucleotide binding"/>
    <property type="evidence" value="ECO:0007669"/>
    <property type="project" value="InterPro"/>
</dbReference>
<dbReference type="AlphaFoldDB" id="A0AAE8N3W8"/>
<dbReference type="Gene3D" id="3.30.9.10">
    <property type="entry name" value="D-Amino Acid Oxidase, subunit A, domain 2"/>
    <property type="match status" value="1"/>
</dbReference>
<evidence type="ECO:0000259" key="6">
    <source>
        <dbReference type="Pfam" id="PF01266"/>
    </source>
</evidence>
<feature type="domain" description="FAD dependent oxidoreductase" evidence="6">
    <location>
        <begin position="14"/>
        <end position="419"/>
    </location>
</feature>
<keyword evidence="4" id="KW-0274">FAD</keyword>
<keyword evidence="5" id="KW-0560">Oxidoreductase</keyword>
<reference evidence="7" key="1">
    <citation type="submission" date="2018-03" db="EMBL/GenBank/DDBJ databases">
        <authorList>
            <person name="Guldener U."/>
        </authorList>
    </citation>
    <scope>NUCLEOTIDE SEQUENCE</scope>
</reference>
<dbReference type="PANTHER" id="PTHR10961:SF46">
    <property type="entry name" value="PEROXISOMAL SARCOSINE OXIDASE"/>
    <property type="match status" value="1"/>
</dbReference>
<dbReference type="InterPro" id="IPR006076">
    <property type="entry name" value="FAD-dep_OxRdtase"/>
</dbReference>
<keyword evidence="3" id="KW-0285">Flavoprotein</keyword>
<evidence type="ECO:0000256" key="2">
    <source>
        <dbReference type="ARBA" id="ARBA00010989"/>
    </source>
</evidence>
<dbReference type="PANTHER" id="PTHR10961">
    <property type="entry name" value="PEROXISOMAL SARCOSINE OXIDASE"/>
    <property type="match status" value="1"/>
</dbReference>
<dbReference type="Gene3D" id="3.50.50.60">
    <property type="entry name" value="FAD/NAD(P)-binding domain"/>
    <property type="match status" value="1"/>
</dbReference>
<accession>A0AAE8N3W8</accession>
<dbReference type="SUPFAM" id="SSF51905">
    <property type="entry name" value="FAD/NAD(P)-binding domain"/>
    <property type="match status" value="1"/>
</dbReference>
<name>A0AAE8N3W8_9PEZI</name>
<protein>
    <submittedName>
        <fullName evidence="7">Related to fructosyl amino acid oxidase</fullName>
    </submittedName>
</protein>
<comment type="caution">
    <text evidence="7">The sequence shown here is derived from an EMBL/GenBank/DDBJ whole genome shotgun (WGS) entry which is preliminary data.</text>
</comment>
<dbReference type="GO" id="GO:0004657">
    <property type="term" value="F:proline dehydrogenase activity"/>
    <property type="evidence" value="ECO:0007669"/>
    <property type="project" value="TreeGrafter"/>
</dbReference>
<evidence type="ECO:0000256" key="1">
    <source>
        <dbReference type="ARBA" id="ARBA00001974"/>
    </source>
</evidence>
<evidence type="ECO:0000256" key="4">
    <source>
        <dbReference type="ARBA" id="ARBA00022827"/>
    </source>
</evidence>
<evidence type="ECO:0000313" key="7">
    <source>
        <dbReference type="EMBL" id="SPO05019.1"/>
    </source>
</evidence>
<comment type="cofactor">
    <cofactor evidence="1">
        <name>FAD</name>
        <dbReference type="ChEBI" id="CHEBI:57692"/>
    </cofactor>
</comment>
<dbReference type="Proteomes" id="UP001187682">
    <property type="component" value="Unassembled WGS sequence"/>
</dbReference>
<sequence length="482" mass="51913">MPRPNLPYVPPSSVLIIGSGVFGLSTAHALATRPSFSSTKITLVDRITHIKDGDMPSTDAASMDSSRIIRADYADPTYTRLADEAQAFWRQQGDGELGGGGRYSESGMLVVGVEGTGGMKYVKESYRNVKELAEEGGYGEKIVEYGSSEAVTGFLGTGAKGSGDWGYLNKVSGWANAEKGMAWLLDQVKRTARVEFVGGTVDSLVWDGEKGEVTGARLADGTTLGAELVIVAAGAWTGALVDLRGLCTATGQVLGYIDITEEEQEKLKDMPVVLNLSSGLFIIPPRDRVLKAARHAYGYLNPVDIPSSKVLQKKVSLDSKEGGELGTMRISLPRTSADSEPRLPLEAEVDLRRAIEQFIPISGLNDRPFSSRRICWYADTPTGDYIADYHPAWKGVFVATGGSGHGYKFLPVLGKKIVDCITGEGSETVREKWRWRDEGEVTIVDGVESVVTKDGSRAGYPGMVLDRELEGKGISYPNGNVN</sequence>
<proteinExistence type="inferred from homology"/>
<evidence type="ECO:0000313" key="8">
    <source>
        <dbReference type="Proteomes" id="UP001187682"/>
    </source>
</evidence>
<dbReference type="InterPro" id="IPR045170">
    <property type="entry name" value="MTOX"/>
</dbReference>
<evidence type="ECO:0000256" key="3">
    <source>
        <dbReference type="ARBA" id="ARBA00022630"/>
    </source>
</evidence>
<dbReference type="GO" id="GO:0050031">
    <property type="term" value="F:L-pipecolate oxidase activity"/>
    <property type="evidence" value="ECO:0007669"/>
    <property type="project" value="TreeGrafter"/>
</dbReference>
<dbReference type="InterPro" id="IPR036188">
    <property type="entry name" value="FAD/NAD-bd_sf"/>
</dbReference>
<organism evidence="7 8">
    <name type="scientific">Cephalotrichum gorgonifer</name>
    <dbReference type="NCBI Taxonomy" id="2041049"/>
    <lineage>
        <taxon>Eukaryota</taxon>
        <taxon>Fungi</taxon>
        <taxon>Dikarya</taxon>
        <taxon>Ascomycota</taxon>
        <taxon>Pezizomycotina</taxon>
        <taxon>Sordariomycetes</taxon>
        <taxon>Hypocreomycetidae</taxon>
        <taxon>Microascales</taxon>
        <taxon>Microascaceae</taxon>
        <taxon>Cephalotrichum</taxon>
    </lineage>
</organism>
<dbReference type="Pfam" id="PF01266">
    <property type="entry name" value="DAO"/>
    <property type="match status" value="1"/>
</dbReference>
<gene>
    <name evidence="7" type="ORF">DNG_07704</name>
</gene>
<dbReference type="GO" id="GO:0008115">
    <property type="term" value="F:sarcosine oxidase activity"/>
    <property type="evidence" value="ECO:0007669"/>
    <property type="project" value="TreeGrafter"/>
</dbReference>
<dbReference type="EMBL" id="ONZQ02000011">
    <property type="protein sequence ID" value="SPO05019.1"/>
    <property type="molecule type" value="Genomic_DNA"/>
</dbReference>
<comment type="similarity">
    <text evidence="2">Belongs to the MSOX/MTOX family.</text>
</comment>